<protein>
    <recommendedName>
        <fullName evidence="5">Lipoprotein</fullName>
    </recommendedName>
</protein>
<dbReference type="HOGENOM" id="CLU_893763_0_0_14"/>
<keyword evidence="4" id="KW-1185">Reference proteome</keyword>
<evidence type="ECO:0000256" key="2">
    <source>
        <dbReference type="SAM" id="SignalP"/>
    </source>
</evidence>
<feature type="chain" id="PRO_5003947336" description="Lipoprotein" evidence="2">
    <location>
        <begin position="26"/>
        <end position="311"/>
    </location>
</feature>
<evidence type="ECO:0008006" key="5">
    <source>
        <dbReference type="Google" id="ProtNLM"/>
    </source>
</evidence>
<gene>
    <name evidence="3" type="primary">MCYN0027</name>
    <name evidence="3" type="ordered locus">MCYN_0027</name>
</gene>
<accession>L0RU81</accession>
<keyword evidence="2" id="KW-0732">Signal</keyword>
<dbReference type="AlphaFoldDB" id="L0RU81"/>
<dbReference type="RefSeq" id="WP_015286893.1">
    <property type="nucleotide sequence ID" value="NC_019949.1"/>
</dbReference>
<evidence type="ECO:0000313" key="3">
    <source>
        <dbReference type="EMBL" id="CCP23759.1"/>
    </source>
</evidence>
<dbReference type="PATRIC" id="fig|1246955.3.peg.25"/>
<dbReference type="EMBL" id="HF559394">
    <property type="protein sequence ID" value="CCP23759.1"/>
    <property type="molecule type" value="Genomic_DNA"/>
</dbReference>
<proteinExistence type="predicted"/>
<dbReference type="KEGG" id="mcy:MCYN_0027"/>
<name>L0RU81_MYCC1</name>
<feature type="coiled-coil region" evidence="1">
    <location>
        <begin position="62"/>
        <end position="96"/>
    </location>
</feature>
<feature type="signal peptide" evidence="2">
    <location>
        <begin position="1"/>
        <end position="25"/>
    </location>
</feature>
<organism evidence="3 4">
    <name type="scientific">Mycoplasmopsis cynos (strain C142)</name>
    <name type="common">Mycoplasma cynos</name>
    <dbReference type="NCBI Taxonomy" id="1246955"/>
    <lineage>
        <taxon>Bacteria</taxon>
        <taxon>Bacillati</taxon>
        <taxon>Mycoplasmatota</taxon>
        <taxon>Mycoplasmoidales</taxon>
        <taxon>Metamycoplasmataceae</taxon>
        <taxon>Mycoplasmopsis</taxon>
    </lineage>
</organism>
<sequence>MKKWKKIINKCLIMTATSIITISNACNSNDTELNRLKSELLTSLNYLQYPKENDNQNVIAILELKKKINNSTKENIKQLKETINKLKQLIPTTLNKIKNLSLSKQKIYKDILNSSHTVPSLESLKIRIDNTIEEEKELISKKINNLQYVPIEKRSKTILDLNNKNYYEMIDEYKYLLKENIVTWIDVLPYPNKKANAKNKLLNKYTDLDKQTDEEILKIDQILAKLEAKIRLKLTEIEQLNYPDSSNDPIAANYFKAQLNEADTDDKVDAIFSKQWNAKIKYWNQLLQKISNNEHHQRLLHQLKNTFFWKQ</sequence>
<dbReference type="GeneID" id="74931667"/>
<evidence type="ECO:0000313" key="4">
    <source>
        <dbReference type="Proteomes" id="UP000010466"/>
    </source>
</evidence>
<dbReference type="Proteomes" id="UP000010466">
    <property type="component" value="Chromosome"/>
</dbReference>
<reference evidence="4" key="1">
    <citation type="journal article" date="2013" name="Genome Announc.">
        <title>Complete genome sequence of Mycoplasma cynos strain C142.</title>
        <authorList>
            <person name="Walker C.A."/>
            <person name="Mannering S.A."/>
            <person name="Shields S."/>
            <person name="Blake D.P."/>
            <person name="Brownlie J."/>
        </authorList>
    </citation>
    <scope>NUCLEOTIDE SEQUENCE [LARGE SCALE GENOMIC DNA]</scope>
    <source>
        <strain evidence="4">C142</strain>
    </source>
</reference>
<evidence type="ECO:0000256" key="1">
    <source>
        <dbReference type="SAM" id="Coils"/>
    </source>
</evidence>
<keyword evidence="1" id="KW-0175">Coiled coil</keyword>